<organism evidence="5 6">
    <name type="scientific">Maudiozyma humilis</name>
    <name type="common">Sour dough yeast</name>
    <name type="synonym">Kazachstania humilis</name>
    <dbReference type="NCBI Taxonomy" id="51915"/>
    <lineage>
        <taxon>Eukaryota</taxon>
        <taxon>Fungi</taxon>
        <taxon>Dikarya</taxon>
        <taxon>Ascomycota</taxon>
        <taxon>Saccharomycotina</taxon>
        <taxon>Saccharomycetes</taxon>
        <taxon>Saccharomycetales</taxon>
        <taxon>Saccharomycetaceae</taxon>
        <taxon>Maudiozyma</taxon>
    </lineage>
</organism>
<evidence type="ECO:0000256" key="1">
    <source>
        <dbReference type="ARBA" id="ARBA00022801"/>
    </source>
</evidence>
<dbReference type="GO" id="GO:0006508">
    <property type="term" value="P:proteolysis"/>
    <property type="evidence" value="ECO:0007669"/>
    <property type="project" value="InterPro"/>
</dbReference>
<dbReference type="PROSITE" id="PS50175">
    <property type="entry name" value="ASP_PROT_RETROV"/>
    <property type="match status" value="1"/>
</dbReference>
<evidence type="ECO:0000313" key="6">
    <source>
        <dbReference type="Proteomes" id="UP001377567"/>
    </source>
</evidence>
<reference evidence="5 6" key="1">
    <citation type="journal article" date="2023" name="Elife">
        <title>Identification of key yeast species and microbe-microbe interactions impacting larval growth of Drosophila in the wild.</title>
        <authorList>
            <person name="Mure A."/>
            <person name="Sugiura Y."/>
            <person name="Maeda R."/>
            <person name="Honda K."/>
            <person name="Sakurai N."/>
            <person name="Takahashi Y."/>
            <person name="Watada M."/>
            <person name="Katoh T."/>
            <person name="Gotoh A."/>
            <person name="Gotoh Y."/>
            <person name="Taniguchi I."/>
            <person name="Nakamura K."/>
            <person name="Hayashi T."/>
            <person name="Katayama T."/>
            <person name="Uemura T."/>
            <person name="Hattori Y."/>
        </authorList>
    </citation>
    <scope>NUCLEOTIDE SEQUENCE [LARGE SCALE GENOMIC DNA]</scope>
    <source>
        <strain evidence="5 6">KH-74</strain>
    </source>
</reference>
<feature type="domain" description="Peptidase A2" evidence="3">
    <location>
        <begin position="1"/>
        <end position="33"/>
    </location>
</feature>
<gene>
    <name evidence="4" type="ORF">DAKH74_019400</name>
    <name evidence="5" type="ORF">DAKH74_049620</name>
</gene>
<dbReference type="Gene3D" id="2.40.70.10">
    <property type="entry name" value="Acid Proteases"/>
    <property type="match status" value="1"/>
</dbReference>
<dbReference type="InterPro" id="IPR021109">
    <property type="entry name" value="Peptidase_aspartic_dom_sf"/>
</dbReference>
<evidence type="ECO:0000259" key="3">
    <source>
        <dbReference type="PROSITE" id="PS50175"/>
    </source>
</evidence>
<reference evidence="5" key="2">
    <citation type="submission" date="2023-06" db="EMBL/GenBank/DDBJ databases">
        <authorList>
            <person name="Mure A."/>
            <person name="Hattori Y."/>
        </authorList>
    </citation>
    <scope>NUCLEOTIDE SEQUENCE</scope>
    <source>
        <strain evidence="5">KH-74</strain>
    </source>
</reference>
<name>A0AAV5S3C5_MAUHU</name>
<feature type="region of interest" description="Disordered" evidence="2">
    <location>
        <begin position="166"/>
        <end position="312"/>
    </location>
</feature>
<proteinExistence type="predicted"/>
<evidence type="ECO:0000256" key="2">
    <source>
        <dbReference type="SAM" id="MobiDB-lite"/>
    </source>
</evidence>
<dbReference type="GO" id="GO:0004190">
    <property type="term" value="F:aspartic-type endopeptidase activity"/>
    <property type="evidence" value="ECO:0007669"/>
    <property type="project" value="InterPro"/>
</dbReference>
<keyword evidence="6" id="KW-1185">Reference proteome</keyword>
<feature type="compositionally biased region" description="Polar residues" evidence="2">
    <location>
        <begin position="296"/>
        <end position="306"/>
    </location>
</feature>
<dbReference type="InterPro" id="IPR001995">
    <property type="entry name" value="Peptidase_A2_cat"/>
</dbReference>
<comment type="caution">
    <text evidence="5">The sequence shown here is derived from an EMBL/GenBank/DDBJ whole genome shotgun (WGS) entry which is preliminary data.</text>
</comment>
<evidence type="ECO:0000313" key="4">
    <source>
        <dbReference type="EMBL" id="GMM55324.1"/>
    </source>
</evidence>
<protein>
    <recommendedName>
        <fullName evidence="3">Peptidase A2 domain-containing protein</fullName>
    </recommendedName>
</protein>
<feature type="compositionally biased region" description="Acidic residues" evidence="2">
    <location>
        <begin position="256"/>
        <end position="273"/>
    </location>
</feature>
<keyword evidence="1" id="KW-0378">Hydrolase</keyword>
<dbReference type="AlphaFoldDB" id="A0AAV5S3C5"/>
<dbReference type="Proteomes" id="UP001377567">
    <property type="component" value="Unassembled WGS sequence"/>
</dbReference>
<accession>A0AAV5S3C5</accession>
<dbReference type="EMBL" id="BTGD01000025">
    <property type="protein sequence ID" value="GMM58345.1"/>
    <property type="molecule type" value="Genomic_DNA"/>
</dbReference>
<evidence type="ECO:0000313" key="5">
    <source>
        <dbReference type="EMBL" id="GMM58345.1"/>
    </source>
</evidence>
<dbReference type="EMBL" id="BTGD01000005">
    <property type="protein sequence ID" value="GMM55324.1"/>
    <property type="molecule type" value="Genomic_DNA"/>
</dbReference>
<feature type="compositionally biased region" description="Acidic residues" evidence="2">
    <location>
        <begin position="233"/>
        <end position="243"/>
    </location>
</feature>
<sequence>MIIDSGAEVSVLRDPTLISQKDSTNRTTLLGAGDEPLHVDASGTITMKFPSKQVRIRALASKDVSCNLISLHDLEKAGLIIDLQHRAVLDRREKKLADLINHGYALSPSKESHGYLIYIPSTKQVVDSSNYVRVKHGSHISQSDQNAFDDLLSSIDSPLNPEEVLHTEIPEDPTPDIPDSTDLGGNSIPTPDSPDLGGTTISTRTRNHSKSLPMPALTDVPDTEHAAISDAADSTDDDSDFDSDIPLSALEPIDSAPEDIESVDTDSDDDESSDTPTKDSEPEDIDSPPTEPATPPSKTIPENTPPHTEILPSISSPIVLRDLYMIESMKVTLSKIPI</sequence>